<sequence>MPLVAVGGRVPENHALQLKQIQAETGKTESELIREAVALLLGKASPESCMSTNRRLSKVEQQLARLQRMLLAGATEG</sequence>
<name>A0A928ZW64_LEPEC</name>
<evidence type="ECO:0000313" key="2">
    <source>
        <dbReference type="Proteomes" id="UP000615026"/>
    </source>
</evidence>
<protein>
    <submittedName>
        <fullName evidence="1">Uncharacterized protein</fullName>
    </submittedName>
</protein>
<dbReference type="Proteomes" id="UP000615026">
    <property type="component" value="Unassembled WGS sequence"/>
</dbReference>
<proteinExistence type="predicted"/>
<dbReference type="AlphaFoldDB" id="A0A928ZW64"/>
<dbReference type="EMBL" id="JADEXP010000184">
    <property type="protein sequence ID" value="MBE9068612.1"/>
    <property type="molecule type" value="Genomic_DNA"/>
</dbReference>
<reference evidence="1" key="1">
    <citation type="submission" date="2020-10" db="EMBL/GenBank/DDBJ databases">
        <authorList>
            <person name="Castelo-Branco R."/>
            <person name="Eusebio N."/>
            <person name="Adriana R."/>
            <person name="Vieira A."/>
            <person name="Brugerolle De Fraissinette N."/>
            <person name="Rezende De Castro R."/>
            <person name="Schneider M.P."/>
            <person name="Vasconcelos V."/>
            <person name="Leao P.N."/>
        </authorList>
    </citation>
    <scope>NUCLEOTIDE SEQUENCE</scope>
    <source>
        <strain evidence="1">LEGE 11479</strain>
    </source>
</reference>
<evidence type="ECO:0000313" key="1">
    <source>
        <dbReference type="EMBL" id="MBE9068612.1"/>
    </source>
</evidence>
<accession>A0A928ZW64</accession>
<keyword evidence="2" id="KW-1185">Reference proteome</keyword>
<comment type="caution">
    <text evidence="1">The sequence shown here is derived from an EMBL/GenBank/DDBJ whole genome shotgun (WGS) entry which is preliminary data.</text>
</comment>
<organism evidence="1 2">
    <name type="scientific">Leptolyngbya cf. ectocarpi LEGE 11479</name>
    <dbReference type="NCBI Taxonomy" id="1828722"/>
    <lineage>
        <taxon>Bacteria</taxon>
        <taxon>Bacillati</taxon>
        <taxon>Cyanobacteriota</taxon>
        <taxon>Cyanophyceae</taxon>
        <taxon>Leptolyngbyales</taxon>
        <taxon>Leptolyngbyaceae</taxon>
        <taxon>Leptolyngbya group</taxon>
        <taxon>Leptolyngbya</taxon>
    </lineage>
</organism>
<dbReference type="RefSeq" id="WP_193994550.1">
    <property type="nucleotide sequence ID" value="NZ_JADEXP010000184.1"/>
</dbReference>
<gene>
    <name evidence="1" type="ORF">IQ260_18360</name>
</gene>